<evidence type="ECO:0000256" key="1">
    <source>
        <dbReference type="SAM" id="MobiDB-lite"/>
    </source>
</evidence>
<accession>A0AAV2LPZ0</accession>
<evidence type="ECO:0000313" key="3">
    <source>
        <dbReference type="Proteomes" id="UP001497482"/>
    </source>
</evidence>
<organism evidence="2 3">
    <name type="scientific">Knipowitschia caucasica</name>
    <name type="common">Caucasian dwarf goby</name>
    <name type="synonym">Pomatoschistus caucasicus</name>
    <dbReference type="NCBI Taxonomy" id="637954"/>
    <lineage>
        <taxon>Eukaryota</taxon>
        <taxon>Metazoa</taxon>
        <taxon>Chordata</taxon>
        <taxon>Craniata</taxon>
        <taxon>Vertebrata</taxon>
        <taxon>Euteleostomi</taxon>
        <taxon>Actinopterygii</taxon>
        <taxon>Neopterygii</taxon>
        <taxon>Teleostei</taxon>
        <taxon>Neoteleostei</taxon>
        <taxon>Acanthomorphata</taxon>
        <taxon>Gobiaria</taxon>
        <taxon>Gobiiformes</taxon>
        <taxon>Gobioidei</taxon>
        <taxon>Gobiidae</taxon>
        <taxon>Gobiinae</taxon>
        <taxon>Knipowitschia</taxon>
    </lineage>
</organism>
<gene>
    <name evidence="2" type="ORF">KC01_LOCUS31956</name>
</gene>
<dbReference type="EMBL" id="OZ035826">
    <property type="protein sequence ID" value="CAL1604453.1"/>
    <property type="molecule type" value="Genomic_DNA"/>
</dbReference>
<dbReference type="Proteomes" id="UP001497482">
    <property type="component" value="Chromosome 4"/>
</dbReference>
<feature type="region of interest" description="Disordered" evidence="1">
    <location>
        <begin position="1"/>
        <end position="131"/>
    </location>
</feature>
<reference evidence="2 3" key="1">
    <citation type="submission" date="2024-04" db="EMBL/GenBank/DDBJ databases">
        <authorList>
            <person name="Waldvogel A.-M."/>
            <person name="Schoenle A."/>
        </authorList>
    </citation>
    <scope>NUCLEOTIDE SEQUENCE [LARGE SCALE GENOMIC DNA]</scope>
</reference>
<dbReference type="AlphaFoldDB" id="A0AAV2LPZ0"/>
<feature type="compositionally biased region" description="Polar residues" evidence="1">
    <location>
        <begin position="99"/>
        <end position="116"/>
    </location>
</feature>
<sequence>MEGVEREQTAQTPVTTSPSASSTTSFMSSSLEDTTTATTPVTDTETAPATESPGVMPLSLLRQMFSSYPTTTPGPTRRAQTPPVASLPTSPSDEVGRRQSLTSPDSQTSRAQNRTGTCEYPGHHSHPLHPP</sequence>
<name>A0AAV2LPZ0_KNICA</name>
<keyword evidence="3" id="KW-1185">Reference proteome</keyword>
<feature type="compositionally biased region" description="Polar residues" evidence="1">
    <location>
        <begin position="64"/>
        <end position="74"/>
    </location>
</feature>
<protein>
    <submittedName>
        <fullName evidence="2">Uncharacterized protein</fullName>
    </submittedName>
</protein>
<proteinExistence type="predicted"/>
<feature type="compositionally biased region" description="Low complexity" evidence="1">
    <location>
        <begin position="9"/>
        <end position="51"/>
    </location>
</feature>
<evidence type="ECO:0000313" key="2">
    <source>
        <dbReference type="EMBL" id="CAL1604453.1"/>
    </source>
</evidence>